<proteinExistence type="predicted"/>
<dbReference type="EMBL" id="JARJCM010000281">
    <property type="protein sequence ID" value="KAJ7019879.1"/>
    <property type="molecule type" value="Genomic_DNA"/>
</dbReference>
<protein>
    <submittedName>
        <fullName evidence="1">Uncharacterized protein</fullName>
    </submittedName>
</protein>
<accession>A0AAD6S270</accession>
<dbReference type="AlphaFoldDB" id="A0AAD6S270"/>
<evidence type="ECO:0000313" key="1">
    <source>
        <dbReference type="EMBL" id="KAJ7019879.1"/>
    </source>
</evidence>
<comment type="caution">
    <text evidence="1">The sequence shown here is derived from an EMBL/GenBank/DDBJ whole genome shotgun (WGS) entry which is preliminary data.</text>
</comment>
<organism evidence="1 2">
    <name type="scientific">Mycena alexandri</name>
    <dbReference type="NCBI Taxonomy" id="1745969"/>
    <lineage>
        <taxon>Eukaryota</taxon>
        <taxon>Fungi</taxon>
        <taxon>Dikarya</taxon>
        <taxon>Basidiomycota</taxon>
        <taxon>Agaricomycotina</taxon>
        <taxon>Agaricomycetes</taxon>
        <taxon>Agaricomycetidae</taxon>
        <taxon>Agaricales</taxon>
        <taxon>Marasmiineae</taxon>
        <taxon>Mycenaceae</taxon>
        <taxon>Mycena</taxon>
    </lineage>
</organism>
<dbReference type="Proteomes" id="UP001218188">
    <property type="component" value="Unassembled WGS sequence"/>
</dbReference>
<sequence>MSGKNSSGMNSSSLGRLWKIGSTGLGVGGGALTPEARIGAGGAEVSSASATGFEVAASPVATGGGSTVALVSTLATSASSAAPAAPGATFTSTPSLHDFSGAFTSFTVGSPPVLFPPATASSSFGAESTAAASAGRSCNGASGTGAFGASRTCTGDTSRTCACGASMICACTSRTCVCDPSPSPDVTPSIATAFASTSTSIVNGSCAGASPAASDSTSGGSATFAAAHSEVSDVQPQGFEEDSAVAAAGAEFAEAGGGALGAGGAVPHASGAASEGVSSCVVTASAATGTFSCDAEAGLIGAGDSAVGGEAVAGVSLEDAGVVLAFGTGDGLSSNLEATIFGSTNTEALDSMNLVLGGATIFGSSSLTRDKGSLWCSPHPSSIYPRLDEEGMWLGSVKHG</sequence>
<gene>
    <name evidence="1" type="ORF">C8F04DRAFT_1146336</name>
</gene>
<name>A0AAD6S270_9AGAR</name>
<reference evidence="1" key="1">
    <citation type="submission" date="2023-03" db="EMBL/GenBank/DDBJ databases">
        <title>Massive genome expansion in bonnet fungi (Mycena s.s.) driven by repeated elements and novel gene families across ecological guilds.</title>
        <authorList>
            <consortium name="Lawrence Berkeley National Laboratory"/>
            <person name="Harder C.B."/>
            <person name="Miyauchi S."/>
            <person name="Viragh M."/>
            <person name="Kuo A."/>
            <person name="Thoen E."/>
            <person name="Andreopoulos B."/>
            <person name="Lu D."/>
            <person name="Skrede I."/>
            <person name="Drula E."/>
            <person name="Henrissat B."/>
            <person name="Morin E."/>
            <person name="Kohler A."/>
            <person name="Barry K."/>
            <person name="LaButti K."/>
            <person name="Morin E."/>
            <person name="Salamov A."/>
            <person name="Lipzen A."/>
            <person name="Mereny Z."/>
            <person name="Hegedus B."/>
            <person name="Baldrian P."/>
            <person name="Stursova M."/>
            <person name="Weitz H."/>
            <person name="Taylor A."/>
            <person name="Grigoriev I.V."/>
            <person name="Nagy L.G."/>
            <person name="Martin F."/>
            <person name="Kauserud H."/>
        </authorList>
    </citation>
    <scope>NUCLEOTIDE SEQUENCE</scope>
    <source>
        <strain evidence="1">CBHHK200</strain>
    </source>
</reference>
<keyword evidence="2" id="KW-1185">Reference proteome</keyword>
<evidence type="ECO:0000313" key="2">
    <source>
        <dbReference type="Proteomes" id="UP001218188"/>
    </source>
</evidence>